<name>A0A3N1CYR4_9ACTN</name>
<dbReference type="OrthoDB" id="9803739at2"/>
<dbReference type="Gene3D" id="3.40.50.1860">
    <property type="match status" value="2"/>
</dbReference>
<dbReference type="Pfam" id="PF01177">
    <property type="entry name" value="Asp_Glu_race"/>
    <property type="match status" value="1"/>
</dbReference>
<gene>
    <name evidence="2" type="ORF">EDD29_3988</name>
</gene>
<sequence>MTSYALSIGVIGGLGPLAGATFYRHLVEAAGAVDDAGHPETVLIADPAVPSRLDHLLGRGPSPLPRLSTVARRLEGLGCGVLALTSITTHAYYDELRAAVGVPLVDARTAVAAALARAGVRRPALAGTGPARRLALLDGPLRAAGLDPRHPDDPAQHELDALVREVKAEGVTPGAARRLTRVLAEPWQADADALVIACTDLSPLAEAARTGGHDVSRILARAVLDRARHAAPAEGAAPP</sequence>
<dbReference type="Proteomes" id="UP000272400">
    <property type="component" value="Unassembled WGS sequence"/>
</dbReference>
<accession>A0A3N1CYR4</accession>
<evidence type="ECO:0000313" key="2">
    <source>
        <dbReference type="EMBL" id="ROO86421.1"/>
    </source>
</evidence>
<proteinExistence type="predicted"/>
<dbReference type="InterPro" id="IPR001920">
    <property type="entry name" value="Asp/Glu_race"/>
</dbReference>
<dbReference type="AlphaFoldDB" id="A0A3N1CYR4"/>
<dbReference type="PANTHER" id="PTHR21198">
    <property type="entry name" value="GLUTAMATE RACEMASE"/>
    <property type="match status" value="1"/>
</dbReference>
<reference evidence="2 3" key="1">
    <citation type="submission" date="2018-11" db="EMBL/GenBank/DDBJ databases">
        <title>Sequencing the genomes of 1000 actinobacteria strains.</title>
        <authorList>
            <person name="Klenk H.-P."/>
        </authorList>
    </citation>
    <scope>NUCLEOTIDE SEQUENCE [LARGE SCALE GENOMIC DNA]</scope>
    <source>
        <strain evidence="2 3">DSM 44254</strain>
    </source>
</reference>
<dbReference type="EMBL" id="RJKE01000001">
    <property type="protein sequence ID" value="ROO86421.1"/>
    <property type="molecule type" value="Genomic_DNA"/>
</dbReference>
<dbReference type="RefSeq" id="WP_123665820.1">
    <property type="nucleotide sequence ID" value="NZ_RJKE01000001.1"/>
</dbReference>
<dbReference type="InterPro" id="IPR015942">
    <property type="entry name" value="Asp/Glu/hydantoin_racemase"/>
</dbReference>
<dbReference type="GO" id="GO:0047661">
    <property type="term" value="F:amino-acid racemase activity"/>
    <property type="evidence" value="ECO:0007669"/>
    <property type="project" value="InterPro"/>
</dbReference>
<keyword evidence="3" id="KW-1185">Reference proteome</keyword>
<evidence type="ECO:0000313" key="3">
    <source>
        <dbReference type="Proteomes" id="UP000272400"/>
    </source>
</evidence>
<dbReference type="PANTHER" id="PTHR21198:SF7">
    <property type="entry name" value="ASPARTATE-GLUTAMATE RACEMASE FAMILY"/>
    <property type="match status" value="1"/>
</dbReference>
<protein>
    <submittedName>
        <fullName evidence="2">Aspartate racemase</fullName>
    </submittedName>
</protein>
<keyword evidence="1" id="KW-0413">Isomerase</keyword>
<dbReference type="SUPFAM" id="SSF53681">
    <property type="entry name" value="Aspartate/glutamate racemase"/>
    <property type="match status" value="2"/>
</dbReference>
<comment type="caution">
    <text evidence="2">The sequence shown here is derived from an EMBL/GenBank/DDBJ whole genome shotgun (WGS) entry which is preliminary data.</text>
</comment>
<organism evidence="2 3">
    <name type="scientific">Actinocorallia herbida</name>
    <dbReference type="NCBI Taxonomy" id="58109"/>
    <lineage>
        <taxon>Bacteria</taxon>
        <taxon>Bacillati</taxon>
        <taxon>Actinomycetota</taxon>
        <taxon>Actinomycetes</taxon>
        <taxon>Streptosporangiales</taxon>
        <taxon>Thermomonosporaceae</taxon>
        <taxon>Actinocorallia</taxon>
    </lineage>
</organism>
<evidence type="ECO:0000256" key="1">
    <source>
        <dbReference type="ARBA" id="ARBA00023235"/>
    </source>
</evidence>